<sequence length="747" mass="85030">MRMVRIEQTILHLVIETWCGLGYAEIKRQTSISGIRHKEEANQGENKHITSQVFTFRELATATKNFRQECLLGEGGFGRVYKGTLPASGQVVAVKQLDRNGGLQGNKEFLVEVLSLSNLQHPNLVNLVGYCADGDQRILVYEYISGGSLDEHLLGTPFFCFSIYLFFFFFVGTILKAQPFFRDPKKFPEMADPNLKNQFPEKDLNQAVAIAAMCLQEESAVRPLIGDVRERRLGAHKCGLRLIYLHDEEEFKQIINHCMASTYDDPDGHDGQEGCSKSSSSIIHDPQQTNRSNEIHVELLQCGPPVTINKDVPKFSQDLDDTSSTKHPDLTSVEHYLHLLEKESELERSSDVKVLESHHPPVTHSLRSAHRPTNQLRRDLEALFSRVFLRICIQLFFHQNVGRFVVCYLPANLLDDKSWGLRIQHVLSSTQPVDKEISSAYKELSIPLDPVVVHSKPQYSESSSYKLFSESTSRDSKLGIIHLQIMAESSIFENDFVRWVHLATYIPSSLLLPELRGQSYIVIDIYSECPGVLTKNLGVRLLYQQDVEEFKQSLSKCLTGFLDNLDTISKFMGDGMRKTPVVLMSWEAAAFDLDMIYNSCFPPTEILDWFIHHGNGPSAEIQLPSNLYDGDWIGVALCAYFTYDEHPSTFIDNFDPEIPQFLICNFGLDTLHLYQMTNEVKKIDGEFIWLSYIPRLWFSDQWKDSSLVEASFASDIGGLRAQKCGLRLLYRHDEEEFKLTISYCMAS</sequence>
<dbReference type="GO" id="GO:0005886">
    <property type="term" value="C:plasma membrane"/>
    <property type="evidence" value="ECO:0007669"/>
    <property type="project" value="UniProtKB-SubCell"/>
</dbReference>
<dbReference type="PROSITE" id="PS00107">
    <property type="entry name" value="PROTEIN_KINASE_ATP"/>
    <property type="match status" value="1"/>
</dbReference>
<keyword evidence="7" id="KW-0067">ATP-binding</keyword>
<keyword evidence="9" id="KW-1133">Transmembrane helix</keyword>
<feature type="region of interest" description="Disordered" evidence="8">
    <location>
        <begin position="265"/>
        <end position="289"/>
    </location>
</feature>
<evidence type="ECO:0000256" key="6">
    <source>
        <dbReference type="ARBA" id="ARBA00023288"/>
    </source>
</evidence>
<feature type="binding site" evidence="7">
    <location>
        <position position="95"/>
    </location>
    <ligand>
        <name>ATP</name>
        <dbReference type="ChEBI" id="CHEBI:30616"/>
    </ligand>
</feature>
<evidence type="ECO:0000313" key="12">
    <source>
        <dbReference type="Proteomes" id="UP000813462"/>
    </source>
</evidence>
<accession>A0A978UPJ6</accession>
<dbReference type="FunFam" id="3.30.200.20:FF:000266">
    <property type="entry name" value="probable serine/threonine-protein kinase RLCKVII"/>
    <property type="match status" value="1"/>
</dbReference>
<dbReference type="PANTHER" id="PTHR47985:SF32">
    <property type="entry name" value="RECEPTOR-LIKE KINASE LIP2"/>
    <property type="match status" value="1"/>
</dbReference>
<dbReference type="PROSITE" id="PS50011">
    <property type="entry name" value="PROTEIN_KINASE_DOM"/>
    <property type="match status" value="1"/>
</dbReference>
<organism evidence="11 12">
    <name type="scientific">Ziziphus jujuba var. spinosa</name>
    <dbReference type="NCBI Taxonomy" id="714518"/>
    <lineage>
        <taxon>Eukaryota</taxon>
        <taxon>Viridiplantae</taxon>
        <taxon>Streptophyta</taxon>
        <taxon>Embryophyta</taxon>
        <taxon>Tracheophyta</taxon>
        <taxon>Spermatophyta</taxon>
        <taxon>Magnoliopsida</taxon>
        <taxon>eudicotyledons</taxon>
        <taxon>Gunneridae</taxon>
        <taxon>Pentapetalae</taxon>
        <taxon>rosids</taxon>
        <taxon>fabids</taxon>
        <taxon>Rosales</taxon>
        <taxon>Rhamnaceae</taxon>
        <taxon>Paliureae</taxon>
        <taxon>Ziziphus</taxon>
    </lineage>
</organism>
<dbReference type="GO" id="GO:0005524">
    <property type="term" value="F:ATP binding"/>
    <property type="evidence" value="ECO:0007669"/>
    <property type="project" value="UniProtKB-UniRule"/>
</dbReference>
<feature type="compositionally biased region" description="Polar residues" evidence="8">
    <location>
        <begin position="275"/>
        <end position="289"/>
    </location>
</feature>
<dbReference type="SUPFAM" id="SSF56112">
    <property type="entry name" value="Protein kinase-like (PK-like)"/>
    <property type="match status" value="1"/>
</dbReference>
<evidence type="ECO:0000256" key="3">
    <source>
        <dbReference type="ARBA" id="ARBA00022614"/>
    </source>
</evidence>
<comment type="subcellular location">
    <subcellularLocation>
        <location evidence="1">Cell membrane</location>
        <topology evidence="1">Lipid-anchor</topology>
    </subcellularLocation>
</comment>
<dbReference type="PANTHER" id="PTHR47985">
    <property type="entry name" value="OS07G0668900 PROTEIN"/>
    <property type="match status" value="1"/>
</dbReference>
<keyword evidence="3" id="KW-0433">Leucine-rich repeat</keyword>
<comment type="caution">
    <text evidence="11">The sequence shown here is derived from an EMBL/GenBank/DDBJ whole genome shotgun (WGS) entry which is preliminary data.</text>
</comment>
<keyword evidence="2" id="KW-0418">Kinase</keyword>
<dbReference type="Pfam" id="PF07714">
    <property type="entry name" value="PK_Tyr_Ser-Thr"/>
    <property type="match status" value="1"/>
</dbReference>
<evidence type="ECO:0000256" key="5">
    <source>
        <dbReference type="ARBA" id="ARBA00023136"/>
    </source>
</evidence>
<evidence type="ECO:0000256" key="7">
    <source>
        <dbReference type="PROSITE-ProRule" id="PRU10141"/>
    </source>
</evidence>
<dbReference type="AlphaFoldDB" id="A0A978UPJ6"/>
<keyword evidence="6" id="KW-0449">Lipoprotein</keyword>
<dbReference type="InterPro" id="IPR017441">
    <property type="entry name" value="Protein_kinase_ATP_BS"/>
</dbReference>
<dbReference type="Pfam" id="PF20160">
    <property type="entry name" value="C-JID"/>
    <property type="match status" value="1"/>
</dbReference>
<evidence type="ECO:0000256" key="2">
    <source>
        <dbReference type="ARBA" id="ARBA00022527"/>
    </source>
</evidence>
<feature type="domain" description="Protein kinase" evidence="10">
    <location>
        <begin position="66"/>
        <end position="362"/>
    </location>
</feature>
<dbReference type="InterPro" id="IPR000719">
    <property type="entry name" value="Prot_kinase_dom"/>
</dbReference>
<keyword evidence="5 9" id="KW-0472">Membrane</keyword>
<keyword evidence="2" id="KW-0808">Transferase</keyword>
<dbReference type="Proteomes" id="UP000813462">
    <property type="component" value="Unassembled WGS sequence"/>
</dbReference>
<keyword evidence="4" id="KW-0677">Repeat</keyword>
<protein>
    <recommendedName>
        <fullName evidence="10">Protein kinase domain-containing protein</fullName>
    </recommendedName>
</protein>
<evidence type="ECO:0000256" key="8">
    <source>
        <dbReference type="SAM" id="MobiDB-lite"/>
    </source>
</evidence>
<dbReference type="Gene3D" id="3.30.200.20">
    <property type="entry name" value="Phosphorylase Kinase, domain 1"/>
    <property type="match status" value="1"/>
</dbReference>
<keyword evidence="9" id="KW-0812">Transmembrane</keyword>
<evidence type="ECO:0000259" key="10">
    <source>
        <dbReference type="PROSITE" id="PS50011"/>
    </source>
</evidence>
<name>A0A978UPJ6_ZIZJJ</name>
<evidence type="ECO:0000313" key="11">
    <source>
        <dbReference type="EMBL" id="KAH7516748.1"/>
    </source>
</evidence>
<evidence type="ECO:0000256" key="9">
    <source>
        <dbReference type="SAM" id="Phobius"/>
    </source>
</evidence>
<keyword evidence="7" id="KW-0547">Nucleotide-binding</keyword>
<evidence type="ECO:0000256" key="4">
    <source>
        <dbReference type="ARBA" id="ARBA00022737"/>
    </source>
</evidence>
<proteinExistence type="predicted"/>
<feature type="transmembrane region" description="Helical" evidence="9">
    <location>
        <begin position="153"/>
        <end position="175"/>
    </location>
</feature>
<dbReference type="InterPro" id="IPR011009">
    <property type="entry name" value="Kinase-like_dom_sf"/>
</dbReference>
<dbReference type="GO" id="GO:0004674">
    <property type="term" value="F:protein serine/threonine kinase activity"/>
    <property type="evidence" value="ECO:0007669"/>
    <property type="project" value="UniProtKB-KW"/>
</dbReference>
<dbReference type="EMBL" id="JAEACU010000010">
    <property type="protein sequence ID" value="KAH7516748.1"/>
    <property type="molecule type" value="Genomic_DNA"/>
</dbReference>
<keyword evidence="2" id="KW-0723">Serine/threonine-protein kinase</keyword>
<reference evidence="11" key="1">
    <citation type="journal article" date="2021" name="Front. Plant Sci.">
        <title>Chromosome-Scale Genome Assembly for Chinese Sour Jujube and Insights Into Its Genome Evolution and Domestication Signature.</title>
        <authorList>
            <person name="Shen L.-Y."/>
            <person name="Luo H."/>
            <person name="Wang X.-L."/>
            <person name="Wang X.-M."/>
            <person name="Qiu X.-J."/>
            <person name="Liu H."/>
            <person name="Zhou S.-S."/>
            <person name="Jia K.-H."/>
            <person name="Nie S."/>
            <person name="Bao Y.-T."/>
            <person name="Zhang R.-G."/>
            <person name="Yun Q.-Z."/>
            <person name="Chai Y.-H."/>
            <person name="Lu J.-Y."/>
            <person name="Li Y."/>
            <person name="Zhao S.-W."/>
            <person name="Mao J.-F."/>
            <person name="Jia S.-G."/>
            <person name="Mao Y.-M."/>
        </authorList>
    </citation>
    <scope>NUCLEOTIDE SEQUENCE</scope>
    <source>
        <strain evidence="11">AT0</strain>
        <tissue evidence="11">Leaf</tissue>
    </source>
</reference>
<evidence type="ECO:0000256" key="1">
    <source>
        <dbReference type="ARBA" id="ARBA00004193"/>
    </source>
</evidence>
<dbReference type="InterPro" id="IPR001245">
    <property type="entry name" value="Ser-Thr/Tyr_kinase_cat_dom"/>
</dbReference>
<dbReference type="InterPro" id="IPR045344">
    <property type="entry name" value="C-JID"/>
</dbReference>
<gene>
    <name evidence="11" type="ORF">FEM48_Zijuj10G0167800</name>
</gene>